<evidence type="ECO:0000256" key="1">
    <source>
        <dbReference type="SAM" id="Phobius"/>
    </source>
</evidence>
<feature type="transmembrane region" description="Helical" evidence="1">
    <location>
        <begin position="30"/>
        <end position="53"/>
    </location>
</feature>
<organism evidence="2 3">
    <name type="scientific">Steinernema carpocapsae</name>
    <name type="common">Entomopathogenic nematode</name>
    <dbReference type="NCBI Taxonomy" id="34508"/>
    <lineage>
        <taxon>Eukaryota</taxon>
        <taxon>Metazoa</taxon>
        <taxon>Ecdysozoa</taxon>
        <taxon>Nematoda</taxon>
        <taxon>Chromadorea</taxon>
        <taxon>Rhabditida</taxon>
        <taxon>Tylenchina</taxon>
        <taxon>Panagrolaimomorpha</taxon>
        <taxon>Strongyloidoidea</taxon>
        <taxon>Steinernematidae</taxon>
        <taxon>Steinernema</taxon>
    </lineage>
</organism>
<reference evidence="2 3" key="1">
    <citation type="journal article" date="2015" name="Genome Biol.">
        <title>Comparative genomics of Steinernema reveals deeply conserved gene regulatory networks.</title>
        <authorList>
            <person name="Dillman A.R."/>
            <person name="Macchietto M."/>
            <person name="Porter C.F."/>
            <person name="Rogers A."/>
            <person name="Williams B."/>
            <person name="Antoshechkin I."/>
            <person name="Lee M.M."/>
            <person name="Goodwin Z."/>
            <person name="Lu X."/>
            <person name="Lewis E.E."/>
            <person name="Goodrich-Blair H."/>
            <person name="Stock S.P."/>
            <person name="Adams B.J."/>
            <person name="Sternberg P.W."/>
            <person name="Mortazavi A."/>
        </authorList>
    </citation>
    <scope>NUCLEOTIDE SEQUENCE [LARGE SCALE GENOMIC DNA]</scope>
    <source>
        <strain evidence="2 3">ALL</strain>
    </source>
</reference>
<dbReference type="Proteomes" id="UP000298663">
    <property type="component" value="Unassembled WGS sequence"/>
</dbReference>
<comment type="caution">
    <text evidence="2">The sequence shown here is derived from an EMBL/GenBank/DDBJ whole genome shotgun (WGS) entry which is preliminary data.</text>
</comment>
<reference evidence="2 3" key="2">
    <citation type="journal article" date="2019" name="G3 (Bethesda)">
        <title>Hybrid Assembly of the Genome of the Entomopathogenic Nematode Steinernema carpocapsae Identifies the X-Chromosome.</title>
        <authorList>
            <person name="Serra L."/>
            <person name="Macchietto M."/>
            <person name="Macias-Munoz A."/>
            <person name="McGill C.J."/>
            <person name="Rodriguez I.M."/>
            <person name="Rodriguez B."/>
            <person name="Murad R."/>
            <person name="Mortazavi A."/>
        </authorList>
    </citation>
    <scope>NUCLEOTIDE SEQUENCE [LARGE SCALE GENOMIC DNA]</scope>
    <source>
        <strain evidence="2 3">ALL</strain>
    </source>
</reference>
<keyword evidence="1" id="KW-1133">Transmembrane helix</keyword>
<feature type="transmembrane region" description="Helical" evidence="1">
    <location>
        <begin position="7"/>
        <end position="24"/>
    </location>
</feature>
<accession>A0A4U5NIF0</accession>
<evidence type="ECO:0000313" key="3">
    <source>
        <dbReference type="Proteomes" id="UP000298663"/>
    </source>
</evidence>
<dbReference type="EMBL" id="AZBU02000004">
    <property type="protein sequence ID" value="TKR82540.1"/>
    <property type="molecule type" value="Genomic_DNA"/>
</dbReference>
<keyword evidence="1" id="KW-0812">Transmembrane</keyword>
<dbReference type="OrthoDB" id="10587026at2759"/>
<keyword evidence="1" id="KW-0472">Membrane</keyword>
<proteinExistence type="predicted"/>
<dbReference type="AlphaFoldDB" id="A0A4U5NIF0"/>
<name>A0A4U5NIF0_STECR</name>
<protein>
    <submittedName>
        <fullName evidence="2">Uncharacterized protein</fullName>
    </submittedName>
</protein>
<gene>
    <name evidence="2" type="ORF">L596_016249</name>
</gene>
<sequence>MTIFFQVVIYAVNSTVVCLGYFILTQQHHSFIEISYITGDVTSMSTPYFLLFFSSRLRQALIRILPFQQTITVIRIPTVKFSVSRSSNLPTTVVKTT</sequence>
<evidence type="ECO:0000313" key="2">
    <source>
        <dbReference type="EMBL" id="TKR82540.1"/>
    </source>
</evidence>
<keyword evidence="3" id="KW-1185">Reference proteome</keyword>